<feature type="domain" description="U-box" evidence="4">
    <location>
        <begin position="227"/>
        <end position="299"/>
    </location>
</feature>
<dbReference type="PANTHER" id="PTHR33644:SF5">
    <property type="entry name" value="U-BOX DOMAIN-CONTAINING PROTEIN 62"/>
    <property type="match status" value="1"/>
</dbReference>
<keyword evidence="6" id="KW-1185">Reference proteome</keyword>
<feature type="region of interest" description="Disordered" evidence="3">
    <location>
        <begin position="28"/>
        <end position="140"/>
    </location>
</feature>
<keyword evidence="2" id="KW-0808">Transferase</keyword>
<sequence>MASQKMGLVPTQRTQTNITSHMLFHAENPVRFPGTGDPGSKPGFMVDSYFSPELRRSGAVISEAKERRGGGDGGPGSHSSVGDDDDGEDDEGNDDDDEDGGDDAVEGLVRIGEINSHSSGAVDKNGGDISKDHASFGSSARQIIKDGVVMQPEDGNRASTSVNGQQGRSGPYNQMVTIAGNDSDMYYSPLFRGIEGSSRSQKDAARDNECGFSGRKDGSGFSGPAESLRAIFSDPITGALMDDAMILPCGHSFGGGGIQQVMKMRACYTCSRPVSEDTVRPNLSLRTAVQAFRREEDLLLYNASKRRRERFEQYNSNHGDPRARRVHFPFSVTDRVIIKGNKRTPLRFVGREAIVTSQCLNGWYVVKTLDNAESVKVQYRSLAKASDSFASRPTPDKMTPNWL</sequence>
<evidence type="ECO:0000259" key="4">
    <source>
        <dbReference type="PROSITE" id="PS51698"/>
    </source>
</evidence>
<organism evidence="5 6">
    <name type="scientific">Saponaria officinalis</name>
    <name type="common">Common soapwort</name>
    <name type="synonym">Lychnis saponaria</name>
    <dbReference type="NCBI Taxonomy" id="3572"/>
    <lineage>
        <taxon>Eukaryota</taxon>
        <taxon>Viridiplantae</taxon>
        <taxon>Streptophyta</taxon>
        <taxon>Embryophyta</taxon>
        <taxon>Tracheophyta</taxon>
        <taxon>Spermatophyta</taxon>
        <taxon>Magnoliopsida</taxon>
        <taxon>eudicotyledons</taxon>
        <taxon>Gunneridae</taxon>
        <taxon>Pentapetalae</taxon>
        <taxon>Caryophyllales</taxon>
        <taxon>Caryophyllaceae</taxon>
        <taxon>Caryophylleae</taxon>
        <taxon>Saponaria</taxon>
    </lineage>
</organism>
<feature type="compositionally biased region" description="Acidic residues" evidence="3">
    <location>
        <begin position="82"/>
        <end position="105"/>
    </location>
</feature>
<dbReference type="InterPro" id="IPR013083">
    <property type="entry name" value="Znf_RING/FYVE/PHD"/>
</dbReference>
<reference evidence="5" key="1">
    <citation type="submission" date="2024-03" db="EMBL/GenBank/DDBJ databases">
        <title>WGS assembly of Saponaria officinalis var. Norfolk2.</title>
        <authorList>
            <person name="Jenkins J."/>
            <person name="Shu S."/>
            <person name="Grimwood J."/>
            <person name="Barry K."/>
            <person name="Goodstein D."/>
            <person name="Schmutz J."/>
            <person name="Leebens-Mack J."/>
            <person name="Osbourn A."/>
        </authorList>
    </citation>
    <scope>NUCLEOTIDE SEQUENCE [LARGE SCALE GENOMIC DNA]</scope>
    <source>
        <strain evidence="5">JIC</strain>
    </source>
</reference>
<name>A0AAW1I2E0_SAPOF</name>
<comment type="caution">
    <text evidence="5">The sequence shown here is derived from an EMBL/GenBank/DDBJ whole genome shotgun (WGS) entry which is preliminary data.</text>
</comment>
<dbReference type="EMBL" id="JBDFQZ010000010">
    <property type="protein sequence ID" value="KAK9682703.1"/>
    <property type="molecule type" value="Genomic_DNA"/>
</dbReference>
<accession>A0AAW1I2E0</accession>
<comment type="pathway">
    <text evidence="1">Protein modification; protein ubiquitination.</text>
</comment>
<feature type="compositionally biased region" description="Basic and acidic residues" evidence="3">
    <location>
        <begin position="125"/>
        <end position="134"/>
    </location>
</feature>
<dbReference type="Pfam" id="PF04564">
    <property type="entry name" value="U-box"/>
    <property type="match status" value="1"/>
</dbReference>
<dbReference type="GO" id="GO:0004842">
    <property type="term" value="F:ubiquitin-protein transferase activity"/>
    <property type="evidence" value="ECO:0007669"/>
    <property type="project" value="InterPro"/>
</dbReference>
<evidence type="ECO:0000313" key="6">
    <source>
        <dbReference type="Proteomes" id="UP001443914"/>
    </source>
</evidence>
<dbReference type="Pfam" id="PF23112">
    <property type="entry name" value="PUB62-63_C"/>
    <property type="match status" value="1"/>
</dbReference>
<dbReference type="SUPFAM" id="SSF57850">
    <property type="entry name" value="RING/U-box"/>
    <property type="match status" value="1"/>
</dbReference>
<feature type="region of interest" description="Disordered" evidence="3">
    <location>
        <begin position="152"/>
        <end position="171"/>
    </location>
</feature>
<dbReference type="Proteomes" id="UP001443914">
    <property type="component" value="Unassembled WGS sequence"/>
</dbReference>
<protein>
    <recommendedName>
        <fullName evidence="4">U-box domain-containing protein</fullName>
    </recommendedName>
</protein>
<gene>
    <name evidence="5" type="ORF">RND81_10G090500</name>
</gene>
<dbReference type="PROSITE" id="PS51698">
    <property type="entry name" value="U_BOX"/>
    <property type="match status" value="1"/>
</dbReference>
<dbReference type="AlphaFoldDB" id="A0AAW1I2E0"/>
<dbReference type="PANTHER" id="PTHR33644">
    <property type="entry name" value="U-BOX DOMAIN-CONTAINING PROTEIN 62-RELATED"/>
    <property type="match status" value="1"/>
</dbReference>
<evidence type="ECO:0000256" key="2">
    <source>
        <dbReference type="ARBA" id="ARBA00022679"/>
    </source>
</evidence>
<evidence type="ECO:0000313" key="5">
    <source>
        <dbReference type="EMBL" id="KAK9682703.1"/>
    </source>
</evidence>
<dbReference type="Gene3D" id="3.30.40.10">
    <property type="entry name" value="Zinc/RING finger domain, C3HC4 (zinc finger)"/>
    <property type="match status" value="1"/>
</dbReference>
<proteinExistence type="predicted"/>
<evidence type="ECO:0000256" key="1">
    <source>
        <dbReference type="ARBA" id="ARBA00004906"/>
    </source>
</evidence>
<feature type="compositionally biased region" description="Polar residues" evidence="3">
    <location>
        <begin position="157"/>
        <end position="171"/>
    </location>
</feature>
<dbReference type="GO" id="GO:0016567">
    <property type="term" value="P:protein ubiquitination"/>
    <property type="evidence" value="ECO:0007669"/>
    <property type="project" value="InterPro"/>
</dbReference>
<dbReference type="InterPro" id="IPR003613">
    <property type="entry name" value="Ubox_domain"/>
</dbReference>
<feature type="region of interest" description="Disordered" evidence="3">
    <location>
        <begin position="197"/>
        <end position="224"/>
    </location>
</feature>
<feature type="compositionally biased region" description="Basic and acidic residues" evidence="3">
    <location>
        <begin position="200"/>
        <end position="218"/>
    </location>
</feature>
<evidence type="ECO:0000256" key="3">
    <source>
        <dbReference type="SAM" id="MobiDB-lite"/>
    </source>
</evidence>
<dbReference type="InterPro" id="IPR057649">
    <property type="entry name" value="PUB62-63_C"/>
</dbReference>